<feature type="compositionally biased region" description="Basic and acidic residues" evidence="4">
    <location>
        <begin position="105"/>
        <end position="128"/>
    </location>
</feature>
<evidence type="ECO:0000256" key="3">
    <source>
        <dbReference type="ARBA" id="ARBA00023054"/>
    </source>
</evidence>
<organism evidence="6 7">
    <name type="scientific">Patiria miniata</name>
    <name type="common">Bat star</name>
    <name type="synonym">Asterina miniata</name>
    <dbReference type="NCBI Taxonomy" id="46514"/>
    <lineage>
        <taxon>Eukaryota</taxon>
        <taxon>Metazoa</taxon>
        <taxon>Echinodermata</taxon>
        <taxon>Eleutherozoa</taxon>
        <taxon>Asterozoa</taxon>
        <taxon>Asteroidea</taxon>
        <taxon>Valvatacea</taxon>
        <taxon>Valvatida</taxon>
        <taxon>Asterinidae</taxon>
        <taxon>Patiria</taxon>
    </lineage>
</organism>
<dbReference type="RefSeq" id="XP_038052155.1">
    <property type="nucleotide sequence ID" value="XM_038196227.1"/>
</dbReference>
<dbReference type="EnsemblMetazoa" id="XM_038196227.1">
    <property type="protein sequence ID" value="XP_038052155.1"/>
    <property type="gene ID" value="LOC119724914"/>
</dbReference>
<feature type="region of interest" description="Disordered" evidence="4">
    <location>
        <begin position="79"/>
        <end position="220"/>
    </location>
</feature>
<dbReference type="GeneID" id="119724914"/>
<feature type="compositionally biased region" description="Basic and acidic residues" evidence="4">
    <location>
        <begin position="83"/>
        <end position="97"/>
    </location>
</feature>
<sequence length="220" mass="25470">MMAAAAMCTASDFEDWLSKRLKNINIDDEVFGSYILGVVDTDDSTDEDKMETLMGILSEITEEPVEETCQEILKQWQATHSQMKQENEAIKRDEPSTDAKMSSIMERHATTQSKKENTISKDNEDKKRLLARYAEVADGDSSDDVDGEDDGPTRSEELLMAPNVNKDSVDRAVREQREKQKADYEKKREMDRQQREKDRLKALERKEKEKKRTQKGEKRR</sequence>
<keyword evidence="3" id="KW-0175">Coiled coil</keyword>
<evidence type="ECO:0000256" key="2">
    <source>
        <dbReference type="ARBA" id="ARBA00016648"/>
    </source>
</evidence>
<dbReference type="PANTHER" id="PTHR31684:SF2">
    <property type="entry name" value="COILED-COIL DOMAIN-CONTAINING PROTEIN 43"/>
    <property type="match status" value="1"/>
</dbReference>
<reference evidence="6" key="1">
    <citation type="submission" date="2022-11" db="UniProtKB">
        <authorList>
            <consortium name="EnsemblMetazoa"/>
        </authorList>
    </citation>
    <scope>IDENTIFICATION</scope>
</reference>
<evidence type="ECO:0000259" key="5">
    <source>
        <dbReference type="Pfam" id="PF26091"/>
    </source>
</evidence>
<protein>
    <recommendedName>
        <fullName evidence="2">Coiled-coil domain-containing protein 43</fullName>
    </recommendedName>
</protein>
<dbReference type="OMA" id="KFLFRNT"/>
<proteinExistence type="inferred from homology"/>
<accession>A0A913ZM26</accession>
<dbReference type="InterPro" id="IPR058771">
    <property type="entry name" value="PWI_CCDC43"/>
</dbReference>
<dbReference type="AlphaFoldDB" id="A0A913ZM26"/>
<dbReference type="Pfam" id="PF26091">
    <property type="entry name" value="PWI_CCDC43"/>
    <property type="match status" value="1"/>
</dbReference>
<evidence type="ECO:0000256" key="1">
    <source>
        <dbReference type="ARBA" id="ARBA00005305"/>
    </source>
</evidence>
<feature type="compositionally biased region" description="Basic and acidic residues" evidence="4">
    <location>
        <begin position="167"/>
        <end position="207"/>
    </location>
</feature>
<comment type="similarity">
    <text evidence="1">Belongs to the CCDC43 family.</text>
</comment>
<feature type="compositionally biased region" description="Acidic residues" evidence="4">
    <location>
        <begin position="137"/>
        <end position="150"/>
    </location>
</feature>
<evidence type="ECO:0000313" key="6">
    <source>
        <dbReference type="EnsemblMetazoa" id="XP_038052155.1"/>
    </source>
</evidence>
<name>A0A913ZM26_PATMI</name>
<dbReference type="OrthoDB" id="2187466at2759"/>
<evidence type="ECO:0000313" key="7">
    <source>
        <dbReference type="Proteomes" id="UP000887568"/>
    </source>
</evidence>
<feature type="domain" description="CCDC43 PWI-like" evidence="5">
    <location>
        <begin position="9"/>
        <end position="81"/>
    </location>
</feature>
<dbReference type="Proteomes" id="UP000887568">
    <property type="component" value="Unplaced"/>
</dbReference>
<dbReference type="PANTHER" id="PTHR31684">
    <property type="entry name" value="COILED-COIL DOMAIN-CONTAINING PROTEIN 43"/>
    <property type="match status" value="1"/>
</dbReference>
<dbReference type="InterPro" id="IPR037666">
    <property type="entry name" value="CCDC43"/>
</dbReference>
<evidence type="ECO:0000256" key="4">
    <source>
        <dbReference type="SAM" id="MobiDB-lite"/>
    </source>
</evidence>
<feature type="compositionally biased region" description="Basic residues" evidence="4">
    <location>
        <begin position="208"/>
        <end position="220"/>
    </location>
</feature>
<keyword evidence="7" id="KW-1185">Reference proteome</keyword>
<dbReference type="CTD" id="124808"/>